<protein>
    <submittedName>
        <fullName evidence="3">Glycosyltransferase family 4 protein</fullName>
    </submittedName>
</protein>
<dbReference type="InterPro" id="IPR028098">
    <property type="entry name" value="Glyco_trans_4-like_N"/>
</dbReference>
<comment type="caution">
    <text evidence="3">The sequence shown here is derived from an EMBL/GenBank/DDBJ whole genome shotgun (WGS) entry which is preliminary data.</text>
</comment>
<dbReference type="EMBL" id="VMSJ01000001">
    <property type="protein sequence ID" value="TVT28916.1"/>
    <property type="molecule type" value="Genomic_DNA"/>
</dbReference>
<dbReference type="Proteomes" id="UP000315103">
    <property type="component" value="Unassembled WGS sequence"/>
</dbReference>
<name>A0A558AXC9_9STAP</name>
<feature type="domain" description="Glycosyltransferase subfamily 4-like N-terminal" evidence="2">
    <location>
        <begin position="10"/>
        <end position="145"/>
    </location>
</feature>
<evidence type="ECO:0000259" key="2">
    <source>
        <dbReference type="Pfam" id="PF13477"/>
    </source>
</evidence>
<sequence length="380" mass="43364">MKKRNEVIHLVTVSKSLYLLRGQLEYLKNKGYKISLASSPGKELTDFNETSRKYTIPMEREISVFKDVFSLIRLLKLFLNKQPLIVNSGTPKAGLLGILSAYLTNVPIRIYTMRGLKLQTTKGVKFYVLWLMEKLCCTLATDVLCISKSIQEEVIKLKLVTRDKTVVLGNGSSNGINISLYPEKFNTKELVIDNYNHNLFTLGYIGRLVKDKGIDDVIQVYQSFKNLGYSCQLLLVGSIEEGDPISKESYDAIKEDKNIVYLPHLYNPSKYYYLIDVFLFLTAREGFGNVSIESQAASTPVIAYNVTGAKDTIQNGKTGFIIDKGNVEEVLEKAIYFYNNRAILQKYGENSREFVLNNFSNEVVWDEMDQFYQKRINEVK</sequence>
<proteinExistence type="predicted"/>
<dbReference type="PANTHER" id="PTHR45947:SF3">
    <property type="entry name" value="SULFOQUINOVOSYL TRANSFERASE SQD2"/>
    <property type="match status" value="1"/>
</dbReference>
<reference evidence="3 4" key="1">
    <citation type="submission" date="2019-07" db="EMBL/GenBank/DDBJ databases">
        <title>Salinicoccus cyprini sp. nov., isolated from gastro-intestinal tract of mirror carp, Cyprinus carpio var. specularis, collected from Gobind Sagar Reservoir, Himachal Pradesh, India.</title>
        <authorList>
            <person name="Talwar C."/>
            <person name="Singh A.K."/>
            <person name="Lal R."/>
            <person name="Negi R.K."/>
        </authorList>
    </citation>
    <scope>NUCLEOTIDE SEQUENCE [LARGE SCALE GENOMIC DNA]</scope>
    <source>
        <strain evidence="3 4">CT19</strain>
    </source>
</reference>
<accession>A0A558AXC9</accession>
<dbReference type="Pfam" id="PF13477">
    <property type="entry name" value="Glyco_trans_4_2"/>
    <property type="match status" value="1"/>
</dbReference>
<evidence type="ECO:0000313" key="4">
    <source>
        <dbReference type="Proteomes" id="UP000315103"/>
    </source>
</evidence>
<dbReference type="GO" id="GO:0016757">
    <property type="term" value="F:glycosyltransferase activity"/>
    <property type="evidence" value="ECO:0007669"/>
    <property type="project" value="InterPro"/>
</dbReference>
<dbReference type="PANTHER" id="PTHR45947">
    <property type="entry name" value="SULFOQUINOVOSYL TRANSFERASE SQD2"/>
    <property type="match status" value="1"/>
</dbReference>
<dbReference type="InterPro" id="IPR050194">
    <property type="entry name" value="Glycosyltransferase_grp1"/>
</dbReference>
<dbReference type="RefSeq" id="WP_145284589.1">
    <property type="nucleotide sequence ID" value="NZ_VMSJ01000001.1"/>
</dbReference>
<dbReference type="CDD" id="cd03808">
    <property type="entry name" value="GT4_CapM-like"/>
    <property type="match status" value="1"/>
</dbReference>
<dbReference type="SUPFAM" id="SSF53756">
    <property type="entry name" value="UDP-Glycosyltransferase/glycogen phosphorylase"/>
    <property type="match status" value="1"/>
</dbReference>
<dbReference type="AlphaFoldDB" id="A0A558AXC9"/>
<dbReference type="InterPro" id="IPR001296">
    <property type="entry name" value="Glyco_trans_1"/>
</dbReference>
<keyword evidence="3" id="KW-0808">Transferase</keyword>
<dbReference type="Gene3D" id="3.40.50.2000">
    <property type="entry name" value="Glycogen Phosphorylase B"/>
    <property type="match status" value="2"/>
</dbReference>
<gene>
    <name evidence="3" type="ORF">FO441_01150</name>
</gene>
<dbReference type="OrthoDB" id="9806653at2"/>
<feature type="domain" description="Glycosyl transferase family 1" evidence="1">
    <location>
        <begin position="197"/>
        <end position="353"/>
    </location>
</feature>
<keyword evidence="4" id="KW-1185">Reference proteome</keyword>
<evidence type="ECO:0000313" key="3">
    <source>
        <dbReference type="EMBL" id="TVT28916.1"/>
    </source>
</evidence>
<organism evidence="3 4">
    <name type="scientific">Salinicoccus cyprini</name>
    <dbReference type="NCBI Taxonomy" id="2493691"/>
    <lineage>
        <taxon>Bacteria</taxon>
        <taxon>Bacillati</taxon>
        <taxon>Bacillota</taxon>
        <taxon>Bacilli</taxon>
        <taxon>Bacillales</taxon>
        <taxon>Staphylococcaceae</taxon>
        <taxon>Salinicoccus</taxon>
    </lineage>
</organism>
<dbReference type="Pfam" id="PF00534">
    <property type="entry name" value="Glycos_transf_1"/>
    <property type="match status" value="1"/>
</dbReference>
<evidence type="ECO:0000259" key="1">
    <source>
        <dbReference type="Pfam" id="PF00534"/>
    </source>
</evidence>